<feature type="domain" description="Transglutaminase-like" evidence="2">
    <location>
        <begin position="356"/>
        <end position="428"/>
    </location>
</feature>
<dbReference type="GeneID" id="85494754"/>
<reference evidence="3" key="1">
    <citation type="journal article" date="2023" name="BMC Genomics">
        <title>Chromosome-level genome assemblies of Cutaneotrichosporon spp. (Trichosporonales, Basidiomycota) reveal imbalanced evolution between nucleotide sequences and chromosome synteny.</title>
        <authorList>
            <person name="Kobayashi Y."/>
            <person name="Kayamori A."/>
            <person name="Aoki K."/>
            <person name="Shiwa Y."/>
            <person name="Matsutani M."/>
            <person name="Fujita N."/>
            <person name="Sugita T."/>
            <person name="Iwasaki W."/>
            <person name="Tanaka N."/>
            <person name="Takashima M."/>
        </authorList>
    </citation>
    <scope>NUCLEOTIDE SEQUENCE</scope>
    <source>
        <strain evidence="3">HIS019</strain>
    </source>
</reference>
<dbReference type="InterPro" id="IPR002931">
    <property type="entry name" value="Transglutaminase-like"/>
</dbReference>
<organism evidence="3 4">
    <name type="scientific">Cutaneotrichosporon cavernicola</name>
    <dbReference type="NCBI Taxonomy" id="279322"/>
    <lineage>
        <taxon>Eukaryota</taxon>
        <taxon>Fungi</taxon>
        <taxon>Dikarya</taxon>
        <taxon>Basidiomycota</taxon>
        <taxon>Agaricomycotina</taxon>
        <taxon>Tremellomycetes</taxon>
        <taxon>Trichosporonales</taxon>
        <taxon>Trichosporonaceae</taxon>
        <taxon>Cutaneotrichosporon</taxon>
    </lineage>
</organism>
<gene>
    <name evidence="3" type="ORF">CcaverHIS019_0309540</name>
</gene>
<feature type="compositionally biased region" description="Low complexity" evidence="1">
    <location>
        <begin position="260"/>
        <end position="270"/>
    </location>
</feature>
<dbReference type="RefSeq" id="XP_060456149.1">
    <property type="nucleotide sequence ID" value="XM_060599458.1"/>
</dbReference>
<dbReference type="Pfam" id="PF01841">
    <property type="entry name" value="Transglut_core"/>
    <property type="match status" value="1"/>
</dbReference>
<dbReference type="EMBL" id="AP028214">
    <property type="protein sequence ID" value="BEI90884.1"/>
    <property type="molecule type" value="Genomic_DNA"/>
</dbReference>
<name>A0AA48I705_9TREE</name>
<feature type="compositionally biased region" description="Low complexity" evidence="1">
    <location>
        <begin position="41"/>
        <end position="64"/>
    </location>
</feature>
<feature type="region of interest" description="Disordered" evidence="1">
    <location>
        <begin position="22"/>
        <end position="270"/>
    </location>
</feature>
<dbReference type="PANTHER" id="PTHR46333">
    <property type="entry name" value="CYTOKINESIS PROTEIN 3"/>
    <property type="match status" value="1"/>
</dbReference>
<dbReference type="AlphaFoldDB" id="A0AA48I705"/>
<feature type="compositionally biased region" description="Pro residues" evidence="1">
    <location>
        <begin position="65"/>
        <end position="77"/>
    </location>
</feature>
<keyword evidence="4" id="KW-1185">Reference proteome</keyword>
<proteinExistence type="predicted"/>
<evidence type="ECO:0000256" key="1">
    <source>
        <dbReference type="SAM" id="MobiDB-lite"/>
    </source>
</evidence>
<protein>
    <recommendedName>
        <fullName evidence="2">Transglutaminase-like domain-containing protein</fullName>
    </recommendedName>
</protein>
<dbReference type="InterPro" id="IPR038765">
    <property type="entry name" value="Papain-like_cys_pep_sf"/>
</dbReference>
<evidence type="ECO:0000313" key="3">
    <source>
        <dbReference type="EMBL" id="BEI90884.1"/>
    </source>
</evidence>
<evidence type="ECO:0000313" key="4">
    <source>
        <dbReference type="Proteomes" id="UP001233271"/>
    </source>
</evidence>
<dbReference type="Gene3D" id="3.10.620.30">
    <property type="match status" value="1"/>
</dbReference>
<accession>A0AA48I705</accession>
<evidence type="ECO:0000259" key="2">
    <source>
        <dbReference type="SMART" id="SM00460"/>
    </source>
</evidence>
<dbReference type="PANTHER" id="PTHR46333:SF5">
    <property type="entry name" value="TRANSGLUTAMINASE-LIKE DOMAIN-CONTAINING PROTEIN"/>
    <property type="match status" value="1"/>
</dbReference>
<dbReference type="KEGG" id="ccac:CcaHIS019_0309540"/>
<feature type="compositionally biased region" description="Pro residues" evidence="1">
    <location>
        <begin position="165"/>
        <end position="174"/>
    </location>
</feature>
<sequence length="619" mass="67412">MTMSDDEPVFTSLKDRIAALNLQQGSAPVPMKAPPPKPKKFAPIPCRDPSPVSAVSSTSSYAPTPLRPPLPPKPPLPSKANKPAHPLPGRHLPTHNVDNPVRIPDSPERTAPPPLPARKASSELALSPRRPSVETSASAGRIPPSIPERRPNVNGDGDLEALEPPARPTPPLPSRKPELPPRLPARQQDEHEDHTLSTSPTPTKTKPAPELARRTLPPNVLRGPSPPPAPTSHPSNGPPPIPLHSRPPPVPLGSRPKSSPAAVAAPPAAGGPINMPPLNCLVCRDYTQPDEVAAQYPRENLPHDPIPYLADVLCSPFEYLADKARAIFTWCHHNIEYDVANFLANTVPRGHTAEDTIRNGKGVCDGFSRVYEAIAQAAGMECVRVSGHGKGFGYKSPGAGVISPFTANHAWNAVVLDDGRWKLIDACWGAGSLVNHAWEQKLKPNEFTKSNDAFGLRHFPQNPSEQFREDGREMSWEEYICDNGGEPATFCGNAYDEGLDPTGLEPAMRRLEPRALSQAGLVRFQVPWVCDHWSDNVVTPKGGPQLAMVNTNDDYFPMEYNGDWWYIDIPADKIRGKTMIVGLDKVNGVDARGTTREEFLRLKGRIGYSLVAFVQYDVV</sequence>
<feature type="compositionally biased region" description="Pro residues" evidence="1">
    <location>
        <begin position="224"/>
        <end position="251"/>
    </location>
</feature>
<dbReference type="Proteomes" id="UP001233271">
    <property type="component" value="Chromosome 3"/>
</dbReference>
<dbReference type="InterPro" id="IPR052557">
    <property type="entry name" value="CAP/Cytokinesis_protein"/>
</dbReference>
<dbReference type="SMART" id="SM00460">
    <property type="entry name" value="TGc"/>
    <property type="match status" value="1"/>
</dbReference>
<dbReference type="SUPFAM" id="SSF54001">
    <property type="entry name" value="Cysteine proteinases"/>
    <property type="match status" value="1"/>
</dbReference>
<dbReference type="GO" id="GO:0005737">
    <property type="term" value="C:cytoplasm"/>
    <property type="evidence" value="ECO:0007669"/>
    <property type="project" value="TreeGrafter"/>
</dbReference>
<feature type="compositionally biased region" description="Low complexity" evidence="1">
    <location>
        <begin position="196"/>
        <end position="210"/>
    </location>
</feature>